<comment type="caution">
    <text evidence="1">The sequence shown here is derived from an EMBL/GenBank/DDBJ whole genome shotgun (WGS) entry which is preliminary data.</text>
</comment>
<reference evidence="1 2" key="1">
    <citation type="submission" date="2017-11" db="EMBL/GenBank/DDBJ databases">
        <title>The genome of Rhizophagus clarus HR1 reveals common genetic basis of auxotrophy among arbuscular mycorrhizal fungi.</title>
        <authorList>
            <person name="Kobayashi Y."/>
        </authorList>
    </citation>
    <scope>NUCLEOTIDE SEQUENCE [LARGE SCALE GENOMIC DNA]</scope>
    <source>
        <strain evidence="1 2">HR1</strain>
    </source>
</reference>
<dbReference type="Gene3D" id="2.120.10.80">
    <property type="entry name" value="Kelch-type beta propeller"/>
    <property type="match status" value="1"/>
</dbReference>
<dbReference type="SUPFAM" id="SSF117281">
    <property type="entry name" value="Kelch motif"/>
    <property type="match status" value="1"/>
</dbReference>
<dbReference type="EMBL" id="BEXD01003973">
    <property type="protein sequence ID" value="GBC04889.1"/>
    <property type="molecule type" value="Genomic_DNA"/>
</dbReference>
<evidence type="ECO:0000313" key="1">
    <source>
        <dbReference type="EMBL" id="GBC04889.1"/>
    </source>
</evidence>
<organism evidence="1 2">
    <name type="scientific">Rhizophagus clarus</name>
    <dbReference type="NCBI Taxonomy" id="94130"/>
    <lineage>
        <taxon>Eukaryota</taxon>
        <taxon>Fungi</taxon>
        <taxon>Fungi incertae sedis</taxon>
        <taxon>Mucoromycota</taxon>
        <taxon>Glomeromycotina</taxon>
        <taxon>Glomeromycetes</taxon>
        <taxon>Glomerales</taxon>
        <taxon>Glomeraceae</taxon>
        <taxon>Rhizophagus</taxon>
    </lineage>
</organism>
<dbReference type="Proteomes" id="UP000247702">
    <property type="component" value="Unassembled WGS sequence"/>
</dbReference>
<name>A0A2Z6SHC4_9GLOM</name>
<gene>
    <name evidence="1" type="ORF">RclHR1_05920009</name>
</gene>
<accession>A0A2Z6SHC4</accession>
<dbReference type="InterPro" id="IPR015915">
    <property type="entry name" value="Kelch-typ_b-propeller"/>
</dbReference>
<sequence length="104" mass="11496">MTVPYKPKQREKHTATLIDDKLYILSGRENSGIDVGKDFFYLEILKSFNTQNLSWKDLSNTNILLPHYGAAAVSGGKNGNTIFLYGGTNETGAMGFSLYLQSAK</sequence>
<proteinExistence type="predicted"/>
<protein>
    <submittedName>
        <fullName evidence="1">Uncharacterized protein</fullName>
    </submittedName>
</protein>
<evidence type="ECO:0000313" key="2">
    <source>
        <dbReference type="Proteomes" id="UP000247702"/>
    </source>
</evidence>
<dbReference type="AlphaFoldDB" id="A0A2Z6SHC4"/>
<keyword evidence="2" id="KW-1185">Reference proteome</keyword>